<evidence type="ECO:0000313" key="2">
    <source>
        <dbReference type="Proteomes" id="UP001589792"/>
    </source>
</evidence>
<comment type="caution">
    <text evidence="1">The sequence shown here is derived from an EMBL/GenBank/DDBJ whole genome shotgun (WGS) entry which is preliminary data.</text>
</comment>
<accession>A0ABV6EDA1</accession>
<proteinExistence type="predicted"/>
<keyword evidence="2" id="KW-1185">Reference proteome</keyword>
<name>A0ABV6EDA1_9GAMM</name>
<dbReference type="EMBL" id="JBHLXG010000009">
    <property type="protein sequence ID" value="MFC0226971.1"/>
    <property type="molecule type" value="Genomic_DNA"/>
</dbReference>
<protein>
    <submittedName>
        <fullName evidence="1">Uncharacterized protein</fullName>
    </submittedName>
</protein>
<dbReference type="Proteomes" id="UP001589792">
    <property type="component" value="Unassembled WGS sequence"/>
</dbReference>
<dbReference type="RefSeq" id="WP_380675086.1">
    <property type="nucleotide sequence ID" value="NZ_CP173186.1"/>
</dbReference>
<sequence>MRIIKACDLKHSEKVHLLSLRTIDGDTLYSRFRHIITGAFLDDSKNSHQFFGDIKLSKCISNSLVFSLDYGYPYIKGCVVTGWENGFKGENDPKGFCFAEKDLPESIWFGDKNTLIVIKNEISALDGKYTVYDSARKSGERSYHLDTLPSKEGYKIFSLK</sequence>
<organism evidence="1 2">
    <name type="scientific">Serratia aquatilis</name>
    <dbReference type="NCBI Taxonomy" id="1737515"/>
    <lineage>
        <taxon>Bacteria</taxon>
        <taxon>Pseudomonadati</taxon>
        <taxon>Pseudomonadota</taxon>
        <taxon>Gammaproteobacteria</taxon>
        <taxon>Enterobacterales</taxon>
        <taxon>Yersiniaceae</taxon>
        <taxon>Serratia</taxon>
    </lineage>
</organism>
<reference evidence="1 2" key="1">
    <citation type="submission" date="2024-09" db="EMBL/GenBank/DDBJ databases">
        <authorList>
            <person name="Sun Q."/>
            <person name="Mori K."/>
        </authorList>
    </citation>
    <scope>NUCLEOTIDE SEQUENCE [LARGE SCALE GENOMIC DNA]</scope>
    <source>
        <strain evidence="1 2">CCM 8626</strain>
    </source>
</reference>
<gene>
    <name evidence="1" type="ORF">ACFFJ3_10725</name>
</gene>
<evidence type="ECO:0000313" key="1">
    <source>
        <dbReference type="EMBL" id="MFC0226971.1"/>
    </source>
</evidence>